<dbReference type="SUPFAM" id="SSF47113">
    <property type="entry name" value="Histone-fold"/>
    <property type="match status" value="1"/>
</dbReference>
<dbReference type="OrthoDB" id="601405at2759"/>
<sequence>MGDKEKEENNLSLPKATVAKLIKEILPEDVKCSNETRDLILECCVEFIHLISSEANDICLKDGKRMIDAKHVITALDELGFNGYTPKVTETYDKHKEEASSKPSRSARKFENLSKTEMLQEQQRLFAAARDAYQQQQPPSQSTEQQQQSGAPPSLQQPPPPQ</sequence>
<name>F4QEA3_CACFS</name>
<dbReference type="GO" id="GO:0017025">
    <property type="term" value="F:TBP-class protein binding"/>
    <property type="evidence" value="ECO:0007669"/>
    <property type="project" value="TreeGrafter"/>
</dbReference>
<comment type="subcellular location">
    <subcellularLocation>
        <location evidence="1">Nucleus</location>
    </subcellularLocation>
</comment>
<evidence type="ECO:0000256" key="3">
    <source>
        <dbReference type="SAM" id="MobiDB-lite"/>
    </source>
</evidence>
<feature type="region of interest" description="Disordered" evidence="3">
    <location>
        <begin position="92"/>
        <end position="162"/>
    </location>
</feature>
<dbReference type="GO" id="GO:0046982">
    <property type="term" value="F:protein heterodimerization activity"/>
    <property type="evidence" value="ECO:0007669"/>
    <property type="project" value="InterPro"/>
</dbReference>
<dbReference type="CDD" id="cd22905">
    <property type="entry name" value="HFD_Dr1"/>
    <property type="match status" value="1"/>
</dbReference>
<dbReference type="Gene3D" id="1.10.20.10">
    <property type="entry name" value="Histone, subunit A"/>
    <property type="match status" value="1"/>
</dbReference>
<reference evidence="6" key="1">
    <citation type="journal article" date="2011" name="Genome Res.">
        <title>Phylogeny-wide analysis of social amoeba genomes highlights ancient origins for complex intercellular communication.</title>
        <authorList>
            <person name="Heidel A.J."/>
            <person name="Lawal H.M."/>
            <person name="Felder M."/>
            <person name="Schilde C."/>
            <person name="Helps N.R."/>
            <person name="Tunggal B."/>
            <person name="Rivero F."/>
            <person name="John U."/>
            <person name="Schleicher M."/>
            <person name="Eichinger L."/>
            <person name="Platzer M."/>
            <person name="Noegel A.A."/>
            <person name="Schaap P."/>
            <person name="Gloeckner G."/>
        </authorList>
    </citation>
    <scope>NUCLEOTIDE SEQUENCE [LARGE SCALE GENOMIC DNA]</scope>
    <source>
        <strain evidence="6">SH3</strain>
    </source>
</reference>
<organism evidence="5 6">
    <name type="scientific">Cavenderia fasciculata</name>
    <name type="common">Slime mold</name>
    <name type="synonym">Dictyostelium fasciculatum</name>
    <dbReference type="NCBI Taxonomy" id="261658"/>
    <lineage>
        <taxon>Eukaryota</taxon>
        <taxon>Amoebozoa</taxon>
        <taxon>Evosea</taxon>
        <taxon>Eumycetozoa</taxon>
        <taxon>Dictyostelia</taxon>
        <taxon>Acytosteliales</taxon>
        <taxon>Cavenderiaceae</taxon>
        <taxon>Cavenderia</taxon>
    </lineage>
</organism>
<dbReference type="GO" id="GO:0051123">
    <property type="term" value="P:RNA polymerase II preinitiation complex assembly"/>
    <property type="evidence" value="ECO:0007669"/>
    <property type="project" value="TreeGrafter"/>
</dbReference>
<dbReference type="FunFam" id="1.10.20.10:FF:000019">
    <property type="entry name" value="Negative cofactor 2 beta"/>
    <property type="match status" value="1"/>
</dbReference>
<evidence type="ECO:0000256" key="1">
    <source>
        <dbReference type="ARBA" id="ARBA00004123"/>
    </source>
</evidence>
<dbReference type="KEGG" id="dfa:DFA_11813"/>
<gene>
    <name evidence="5" type="primary">dr1</name>
    <name evidence="5" type="ORF">DFA_11813</name>
</gene>
<dbReference type="EMBL" id="GL883029">
    <property type="protein sequence ID" value="EGG14050.1"/>
    <property type="molecule type" value="Genomic_DNA"/>
</dbReference>
<evidence type="ECO:0000313" key="5">
    <source>
        <dbReference type="EMBL" id="EGG14050.1"/>
    </source>
</evidence>
<accession>F4QEA3</accession>
<dbReference type="GeneID" id="14865727"/>
<feature type="compositionally biased region" description="Low complexity" evidence="3">
    <location>
        <begin position="134"/>
        <end position="154"/>
    </location>
</feature>
<dbReference type="STRING" id="1054147.F4QEA3"/>
<dbReference type="Pfam" id="PF00808">
    <property type="entry name" value="CBFD_NFYB_HMF"/>
    <property type="match status" value="1"/>
</dbReference>
<dbReference type="InterPro" id="IPR003958">
    <property type="entry name" value="CBFA_NFYB_domain"/>
</dbReference>
<dbReference type="RefSeq" id="XP_004350758.1">
    <property type="nucleotide sequence ID" value="XM_004350707.1"/>
</dbReference>
<evidence type="ECO:0000313" key="6">
    <source>
        <dbReference type="Proteomes" id="UP000007797"/>
    </source>
</evidence>
<dbReference type="PANTHER" id="PTHR46138">
    <property type="entry name" value="PROTEIN DR1"/>
    <property type="match status" value="1"/>
</dbReference>
<dbReference type="InterPro" id="IPR042225">
    <property type="entry name" value="Ncb2"/>
</dbReference>
<dbReference type="GO" id="GO:0016251">
    <property type="term" value="F:RNA polymerase II general transcription initiation factor activity"/>
    <property type="evidence" value="ECO:0007669"/>
    <property type="project" value="TreeGrafter"/>
</dbReference>
<keyword evidence="2" id="KW-0539">Nucleus</keyword>
<protein>
    <submittedName>
        <fullName evidence="5">Histone-like transcription factor</fullName>
    </submittedName>
</protein>
<dbReference type="AlphaFoldDB" id="F4QEA3"/>
<keyword evidence="6" id="KW-1185">Reference proteome</keyword>
<dbReference type="PANTHER" id="PTHR46138:SF1">
    <property type="entry name" value="PROTEIN DR1"/>
    <property type="match status" value="1"/>
</dbReference>
<evidence type="ECO:0000256" key="2">
    <source>
        <dbReference type="ARBA" id="ARBA00023242"/>
    </source>
</evidence>
<dbReference type="InterPro" id="IPR009072">
    <property type="entry name" value="Histone-fold"/>
</dbReference>
<dbReference type="GO" id="GO:0017054">
    <property type="term" value="C:negative cofactor 2 complex"/>
    <property type="evidence" value="ECO:0007669"/>
    <property type="project" value="InterPro"/>
</dbReference>
<feature type="domain" description="Transcription factor CBF/NF-Y/archaeal histone" evidence="4">
    <location>
        <begin position="12"/>
        <end position="76"/>
    </location>
</feature>
<dbReference type="Proteomes" id="UP000007797">
    <property type="component" value="Unassembled WGS sequence"/>
</dbReference>
<proteinExistence type="predicted"/>
<dbReference type="GO" id="GO:0000122">
    <property type="term" value="P:negative regulation of transcription by RNA polymerase II"/>
    <property type="evidence" value="ECO:0007669"/>
    <property type="project" value="InterPro"/>
</dbReference>
<evidence type="ECO:0000259" key="4">
    <source>
        <dbReference type="Pfam" id="PF00808"/>
    </source>
</evidence>
<dbReference type="OMA" id="RMIDAKH"/>